<dbReference type="Gene3D" id="3.30.70.100">
    <property type="match status" value="1"/>
</dbReference>
<dbReference type="Proteomes" id="UP000051124">
    <property type="component" value="Unassembled WGS sequence"/>
</dbReference>
<gene>
    <name evidence="1" type="ORF">AMJ40_00150</name>
</gene>
<name>A0A0S7WME5_UNCT6</name>
<organism evidence="1 2">
    <name type="scientific">candidate division TA06 bacterium DG_26</name>
    <dbReference type="NCBI Taxonomy" id="1703771"/>
    <lineage>
        <taxon>Bacteria</taxon>
        <taxon>Bacteria division TA06</taxon>
    </lineage>
</organism>
<accession>A0A0S7WME5</accession>
<dbReference type="InterPro" id="IPR011008">
    <property type="entry name" value="Dimeric_a/b-barrel"/>
</dbReference>
<reference evidence="1 2" key="1">
    <citation type="journal article" date="2015" name="Microbiome">
        <title>Genomic resolution of linkages in carbon, nitrogen, and sulfur cycling among widespread estuary sediment bacteria.</title>
        <authorList>
            <person name="Baker B.J."/>
            <person name="Lazar C.S."/>
            <person name="Teske A.P."/>
            <person name="Dick G.J."/>
        </authorList>
    </citation>
    <scope>NUCLEOTIDE SEQUENCE [LARGE SCALE GENOMIC DNA]</scope>
    <source>
        <strain evidence="1">DG_26</strain>
    </source>
</reference>
<proteinExistence type="predicted"/>
<dbReference type="Pfam" id="PF07237">
    <property type="entry name" value="DUF1428"/>
    <property type="match status" value="1"/>
</dbReference>
<evidence type="ECO:0000313" key="1">
    <source>
        <dbReference type="EMBL" id="KPJ51349.1"/>
    </source>
</evidence>
<evidence type="ECO:0000313" key="2">
    <source>
        <dbReference type="Proteomes" id="UP000051124"/>
    </source>
</evidence>
<dbReference type="InterPro" id="IPR009874">
    <property type="entry name" value="DUF1428"/>
</dbReference>
<dbReference type="SUPFAM" id="SSF54909">
    <property type="entry name" value="Dimeric alpha+beta barrel"/>
    <property type="match status" value="1"/>
</dbReference>
<evidence type="ECO:0008006" key="3">
    <source>
        <dbReference type="Google" id="ProtNLM"/>
    </source>
</evidence>
<sequence>MFASVYIYRVPRQNVDAFLSVQREAAAIYRQHGAADDETYAARDLEPKYGCAGFMQVLATEGDEELLIGLTRFQDQAHRDRVMARVDADPRINQLYNKVTTLLDVGRIVRGEFERVA</sequence>
<dbReference type="EMBL" id="LIZT01000002">
    <property type="protein sequence ID" value="KPJ51349.1"/>
    <property type="molecule type" value="Genomic_DNA"/>
</dbReference>
<comment type="caution">
    <text evidence="1">The sequence shown here is derived from an EMBL/GenBank/DDBJ whole genome shotgun (WGS) entry which is preliminary data.</text>
</comment>
<protein>
    <recommendedName>
        <fullName evidence="3">ABM domain-containing protein</fullName>
    </recommendedName>
</protein>
<dbReference type="AlphaFoldDB" id="A0A0S7WME5"/>